<dbReference type="SUPFAM" id="SSF52540">
    <property type="entry name" value="P-loop containing nucleoside triphosphate hydrolases"/>
    <property type="match status" value="2"/>
</dbReference>
<proteinExistence type="inferred from homology"/>
<dbReference type="GO" id="GO:0140359">
    <property type="term" value="F:ABC-type transporter activity"/>
    <property type="evidence" value="ECO:0007669"/>
    <property type="project" value="InterPro"/>
</dbReference>
<dbReference type="InterPro" id="IPR003439">
    <property type="entry name" value="ABC_transporter-like_ATP-bd"/>
</dbReference>
<feature type="transmembrane region" description="Helical" evidence="10">
    <location>
        <begin position="333"/>
        <end position="363"/>
    </location>
</feature>
<dbReference type="PROSITE" id="PS50929">
    <property type="entry name" value="ABC_TM1F"/>
    <property type="match status" value="2"/>
</dbReference>
<feature type="transmembrane region" description="Helical" evidence="10">
    <location>
        <begin position="233"/>
        <end position="257"/>
    </location>
</feature>
<feature type="transmembrane region" description="Helical" evidence="10">
    <location>
        <begin position="136"/>
        <end position="157"/>
    </location>
</feature>
<feature type="transmembrane region" description="Helical" evidence="10">
    <location>
        <begin position="868"/>
        <end position="887"/>
    </location>
</feature>
<dbReference type="PANTHER" id="PTHR24223:SF456">
    <property type="entry name" value="MULTIDRUG RESISTANCE-ASSOCIATED PROTEIN LETHAL(2)03659"/>
    <property type="match status" value="1"/>
</dbReference>
<dbReference type="GO" id="GO:0005524">
    <property type="term" value="F:ATP binding"/>
    <property type="evidence" value="ECO:0007669"/>
    <property type="project" value="UniProtKB-KW"/>
</dbReference>
<evidence type="ECO:0000256" key="8">
    <source>
        <dbReference type="ARBA" id="ARBA00022989"/>
    </source>
</evidence>
<evidence type="ECO:0000259" key="12">
    <source>
        <dbReference type="PROSITE" id="PS50929"/>
    </source>
</evidence>
<dbReference type="InterPro" id="IPR036640">
    <property type="entry name" value="ABC1_TM_sf"/>
</dbReference>
<dbReference type="EMBL" id="CALNXJ010000008">
    <property type="protein sequence ID" value="CAH3046043.1"/>
    <property type="molecule type" value="Genomic_DNA"/>
</dbReference>
<dbReference type="InterPro" id="IPR027417">
    <property type="entry name" value="P-loop_NTPase"/>
</dbReference>
<keyword evidence="3" id="KW-0813">Transport</keyword>
<dbReference type="Gene3D" id="3.40.50.300">
    <property type="entry name" value="P-loop containing nucleotide triphosphate hydrolases"/>
    <property type="match status" value="2"/>
</dbReference>
<dbReference type="Pfam" id="PF00005">
    <property type="entry name" value="ABC_tran"/>
    <property type="match status" value="2"/>
</dbReference>
<name>A0AAU9W517_9CNID</name>
<feature type="transmembrane region" description="Helical" evidence="10">
    <location>
        <begin position="93"/>
        <end position="116"/>
    </location>
</feature>
<evidence type="ECO:0000256" key="3">
    <source>
        <dbReference type="ARBA" id="ARBA00022448"/>
    </source>
</evidence>
<keyword evidence="6" id="KW-0547">Nucleotide-binding</keyword>
<dbReference type="CDD" id="cd03250">
    <property type="entry name" value="ABCC_MRP_domain1"/>
    <property type="match status" value="1"/>
</dbReference>
<feature type="transmembrane region" description="Helical" evidence="10">
    <location>
        <begin position="893"/>
        <end position="912"/>
    </location>
</feature>
<evidence type="ECO:0000256" key="1">
    <source>
        <dbReference type="ARBA" id="ARBA00004141"/>
    </source>
</evidence>
<dbReference type="SUPFAM" id="SSF90123">
    <property type="entry name" value="ABC transporter transmembrane region"/>
    <property type="match status" value="2"/>
</dbReference>
<evidence type="ECO:0000256" key="7">
    <source>
        <dbReference type="ARBA" id="ARBA00022840"/>
    </source>
</evidence>
<dbReference type="GO" id="GO:0016020">
    <property type="term" value="C:membrane"/>
    <property type="evidence" value="ECO:0007669"/>
    <property type="project" value="UniProtKB-SubCell"/>
</dbReference>
<feature type="domain" description="ABC transmembrane type-1" evidence="12">
    <location>
        <begin position="100"/>
        <end position="372"/>
    </location>
</feature>
<sequence>MQSSYDKSWKYSLFMKNPKERAGILSRLFFSWMNNLMNIGNKRVLEHSDLYPLLDEDRCKGLTEKLEQTWHEEIRNSHIKGRKARLSRAMMKVLPWSDFALAGLSLFIAVACNILQPLLLGLLLSSMLHGGNVQYDRWLCLFAGGLCCSALFHILAMNQYQSKVDYMGMRWRAAAIGVIYKKIFKLRLKDLTRVQPGHIIALITHDAQRLDQIFQKVGYTLQGLVELVTVTALIWRLVGFQAVSGTIFLIFLLAYYIGMWDVCMKLRLRIARWTERRMGVMKHIVNGIRAIKMNTWEWPYKRKVEEIRRKELQYVRQKSAILSTFETFLHTSSIVACFISLTVLIITGVELSTYSIFMVLALIRTIRLSASSKFAAGVNFIGAVTGSLGRIQTFLELEESVYSEDTYSRKRTRSKIRSFLDLTDAEMSKYLSAEDVTKISNDIRSGKSVPQYEPVLIKQRSLDAPDNPSNDIHVTFENVSCHWGGGNKSVVLRNITFRAASKELTLINGPAGCGKSSLLAAILGELPPTEGYISCVGKIAYVPQIPWIFSNTLRENILFGKPYNPFRYQAIVNACNLQKDIDKLSDGDLTFVGNNGLSLTEDQKARMGIARAAYSDADIYLLDDPFAPVDARVAEQVFGKCVCGLLSKRIRILASRQLQYVERADQILTMRAGTIVNEVTSQVMGYRSVKLHSPGESRERERKCPSNKTVEFAIEEEIQEKYRTRSNLFEEEEMMGPVSCTILWNYLRTGACLPFIVVFALFTFVVQGAILIPDMWLLRMSESATLLNLDQTTWYIYAAMVGGVFMLSIMRASFFFATTLRSSERLHQNMVVSILRAPVLFFDTNSAISILNRFSKDIGCMDELLPSVFLRAIQITLFAISAFLLPVVLNPSVLLGGIPLFVLFLLLWAYSLKTARQVRRLEISSRKPVVSHFSETLMGLVTIRTHSMQKSFTEDFYGYQDSHSQGWCMTTSCWSWIGFRLDSVCVLFIVSVVAGAFYVKLDAASTILSLIYTLQLLNDVSQNGVKRSFEVENYMSAVYRNLACAEIVSEPGYAMEIQPPVPWPKDGAVSFENISLSYSREGSRVLKEISFDVYPGERFGITGRPGAGKSSIINALFRLVPDCAGKIMIDDVTINNLDLQRSRRGISIITKEPILFMGTLRMNVDPFLSHTEREIWEVLEKCHLKSWVESLPKQLQQDLADCGATLGPSERQLISFARALLQKNKVIVIDEASSTVDYRTDRLIQEIIRNCLLDSTVITIPHRLSTIIDYNRVMVLDRGKIVELDKPEVLLKKDAGYFAHLYGNQYPS</sequence>
<reference evidence="13 14" key="1">
    <citation type="submission" date="2022-05" db="EMBL/GenBank/DDBJ databases">
        <authorList>
            <consortium name="Genoscope - CEA"/>
            <person name="William W."/>
        </authorList>
    </citation>
    <scope>NUCLEOTIDE SEQUENCE [LARGE SCALE GENOMIC DNA]</scope>
</reference>
<keyword evidence="9 10" id="KW-0472">Membrane</keyword>
<evidence type="ECO:0000256" key="9">
    <source>
        <dbReference type="ARBA" id="ARBA00023136"/>
    </source>
</evidence>
<organism evidence="13 14">
    <name type="scientific">Pocillopora meandrina</name>
    <dbReference type="NCBI Taxonomy" id="46732"/>
    <lineage>
        <taxon>Eukaryota</taxon>
        <taxon>Metazoa</taxon>
        <taxon>Cnidaria</taxon>
        <taxon>Anthozoa</taxon>
        <taxon>Hexacorallia</taxon>
        <taxon>Scleractinia</taxon>
        <taxon>Astrocoeniina</taxon>
        <taxon>Pocilloporidae</taxon>
        <taxon>Pocillopora</taxon>
    </lineage>
</organism>
<comment type="caution">
    <text evidence="13">The sequence shown here is derived from an EMBL/GenBank/DDBJ whole genome shotgun (WGS) entry which is preliminary data.</text>
</comment>
<dbReference type="PANTHER" id="PTHR24223">
    <property type="entry name" value="ATP-BINDING CASSETTE SUB-FAMILY C"/>
    <property type="match status" value="1"/>
</dbReference>
<keyword evidence="8 10" id="KW-1133">Transmembrane helix</keyword>
<feature type="transmembrane region" description="Helical" evidence="10">
    <location>
        <begin position="751"/>
        <end position="772"/>
    </location>
</feature>
<dbReference type="Proteomes" id="UP001159428">
    <property type="component" value="Unassembled WGS sequence"/>
</dbReference>
<evidence type="ECO:0000313" key="13">
    <source>
        <dbReference type="EMBL" id="CAH3046043.1"/>
    </source>
</evidence>
<dbReference type="FunFam" id="3.40.50.300:FF:000163">
    <property type="entry name" value="Multidrug resistance-associated protein member 4"/>
    <property type="match status" value="1"/>
</dbReference>
<evidence type="ECO:0000313" key="14">
    <source>
        <dbReference type="Proteomes" id="UP001159428"/>
    </source>
</evidence>
<comment type="similarity">
    <text evidence="2">Belongs to the ABC transporter superfamily. ABCC family. Conjugate transporter (TC 3.A.1.208) subfamily.</text>
</comment>
<gene>
    <name evidence="13" type="ORF">PMEA_00033060</name>
</gene>
<keyword evidence="14" id="KW-1185">Reference proteome</keyword>
<evidence type="ECO:0000256" key="10">
    <source>
        <dbReference type="SAM" id="Phobius"/>
    </source>
</evidence>
<protein>
    <submittedName>
        <fullName evidence="13">Uncharacterized protein</fullName>
    </submittedName>
</protein>
<dbReference type="InterPro" id="IPR050173">
    <property type="entry name" value="ABC_transporter_C-like"/>
</dbReference>
<dbReference type="GO" id="GO:0016887">
    <property type="term" value="F:ATP hydrolysis activity"/>
    <property type="evidence" value="ECO:0007669"/>
    <property type="project" value="InterPro"/>
</dbReference>
<comment type="subcellular location">
    <subcellularLocation>
        <location evidence="1">Membrane</location>
        <topology evidence="1">Multi-pass membrane protein</topology>
    </subcellularLocation>
</comment>
<evidence type="ECO:0000256" key="4">
    <source>
        <dbReference type="ARBA" id="ARBA00022692"/>
    </source>
</evidence>
<feature type="domain" description="ABC transmembrane type-1" evidence="12">
    <location>
        <begin position="757"/>
        <end position="1018"/>
    </location>
</feature>
<dbReference type="InterPro" id="IPR003593">
    <property type="entry name" value="AAA+_ATPase"/>
</dbReference>
<evidence type="ECO:0000256" key="6">
    <source>
        <dbReference type="ARBA" id="ARBA00022741"/>
    </source>
</evidence>
<dbReference type="CDD" id="cd03244">
    <property type="entry name" value="ABCC_MRP_domain2"/>
    <property type="match status" value="1"/>
</dbReference>
<feature type="domain" description="ABC transporter" evidence="11">
    <location>
        <begin position="474"/>
        <end position="697"/>
    </location>
</feature>
<accession>A0AAU9W517</accession>
<dbReference type="CDD" id="cd18579">
    <property type="entry name" value="ABC_6TM_ABCC_D1"/>
    <property type="match status" value="1"/>
</dbReference>
<dbReference type="FunFam" id="3.40.50.300:FF:000973">
    <property type="entry name" value="Multidrug resistance-associated protein 4"/>
    <property type="match status" value="1"/>
</dbReference>
<dbReference type="PROSITE" id="PS50893">
    <property type="entry name" value="ABC_TRANSPORTER_2"/>
    <property type="match status" value="2"/>
</dbReference>
<keyword evidence="7" id="KW-0067">ATP-binding</keyword>
<dbReference type="SMART" id="SM00382">
    <property type="entry name" value="AAA"/>
    <property type="match status" value="2"/>
</dbReference>
<feature type="domain" description="ABC transporter" evidence="11">
    <location>
        <begin position="1069"/>
        <end position="1303"/>
    </location>
</feature>
<keyword evidence="4 10" id="KW-0812">Transmembrane</keyword>
<feature type="transmembrane region" description="Helical" evidence="10">
    <location>
        <begin position="792"/>
        <end position="817"/>
    </location>
</feature>
<evidence type="ECO:0000259" key="11">
    <source>
        <dbReference type="PROSITE" id="PS50893"/>
    </source>
</evidence>
<evidence type="ECO:0000256" key="2">
    <source>
        <dbReference type="ARBA" id="ARBA00009726"/>
    </source>
</evidence>
<dbReference type="Pfam" id="PF00664">
    <property type="entry name" value="ABC_membrane"/>
    <property type="match status" value="2"/>
</dbReference>
<dbReference type="InterPro" id="IPR044746">
    <property type="entry name" value="ABCC_6TM_D1"/>
</dbReference>
<dbReference type="InterPro" id="IPR011527">
    <property type="entry name" value="ABC1_TM_dom"/>
</dbReference>
<evidence type="ECO:0000256" key="5">
    <source>
        <dbReference type="ARBA" id="ARBA00022737"/>
    </source>
</evidence>
<feature type="transmembrane region" description="Helical" evidence="10">
    <location>
        <begin position="979"/>
        <end position="999"/>
    </location>
</feature>
<dbReference type="Gene3D" id="1.20.1560.10">
    <property type="entry name" value="ABC transporter type 1, transmembrane domain"/>
    <property type="match status" value="2"/>
</dbReference>
<keyword evidence="5" id="KW-0677">Repeat</keyword>